<dbReference type="Gene3D" id="1.20.1280.50">
    <property type="match status" value="1"/>
</dbReference>
<reference evidence="2" key="2">
    <citation type="submission" date="2021-01" db="UniProtKB">
        <authorList>
            <consortium name="EnsemblPlants"/>
        </authorList>
    </citation>
    <scope>IDENTIFICATION</scope>
</reference>
<dbReference type="Gramene" id="QL11p010874:mrna">
    <property type="protein sequence ID" value="QL11p010874:mrna:CDS:1"/>
    <property type="gene ID" value="QL11p010874"/>
</dbReference>
<evidence type="ECO:0000313" key="2">
    <source>
        <dbReference type="EnsemblPlants" id="QL11p010874:mrna:CDS:1"/>
    </source>
</evidence>
<dbReference type="Pfam" id="PF03478">
    <property type="entry name" value="Beta-prop_KIB1-4"/>
    <property type="match status" value="1"/>
</dbReference>
<protein>
    <recommendedName>
        <fullName evidence="1">KIB1-4 beta-propeller domain-containing protein</fullName>
    </recommendedName>
</protein>
<dbReference type="OMA" id="HIGHISD"/>
<dbReference type="InParanoid" id="A0A7N2MW45"/>
<dbReference type="KEGG" id="qlo:115966380"/>
<name>A0A7N2MW45_QUELO</name>
<feature type="domain" description="KIB1-4 beta-propeller" evidence="1">
    <location>
        <begin position="83"/>
        <end position="364"/>
    </location>
</feature>
<keyword evidence="3" id="KW-1185">Reference proteome</keyword>
<dbReference type="PANTHER" id="PTHR44259:SF108">
    <property type="entry name" value="F-BOX PROTEIN SKIP23-LIKE"/>
    <property type="match status" value="1"/>
</dbReference>
<reference evidence="2 3" key="1">
    <citation type="journal article" date="2016" name="G3 (Bethesda)">
        <title>First Draft Assembly and Annotation of the Genome of a California Endemic Oak Quercus lobata Nee (Fagaceae).</title>
        <authorList>
            <person name="Sork V.L."/>
            <person name="Fitz-Gibbon S.T."/>
            <person name="Puiu D."/>
            <person name="Crepeau M."/>
            <person name="Gugger P.F."/>
            <person name="Sherman R."/>
            <person name="Stevens K."/>
            <person name="Langley C.H."/>
            <person name="Pellegrini M."/>
            <person name="Salzberg S.L."/>
        </authorList>
    </citation>
    <scope>NUCLEOTIDE SEQUENCE [LARGE SCALE GENOMIC DNA]</scope>
    <source>
        <strain evidence="2 3">cv. SW786</strain>
    </source>
</reference>
<gene>
    <name evidence="2" type="primary">LOC115966380</name>
</gene>
<dbReference type="AlphaFoldDB" id="A0A7N2MW45"/>
<sequence length="405" mass="45703">MVDWSSLHYDLLVLIVRRIPLYDDFIAFGGVCQSWRFSLKQYSTSQRIPKTPCLMLAEKEGSSYLRGFFSLNLSLSKGIGGMTRQVLLPQAYGKMCFSSQGWLITIGKNLRIKLLHPFLRLQIKLPHMRTLFHQEIKHLDKPVTWSYAAFFDKIVLSASPSETSDYVVMAIYGAYEKFAFCRHGDKSWTKIRTKFPFLECFLDVVYYNNNNKFYCVDNQGGVFACDIRSPDPGLTSTPVTTLPEELAHRISDVTLFYLVESSGTLLLVSQQLDLLVPPVWGEGINEYWTKGFIVFEVGLDGREWKELKSLDNRALFLGHNSSISVEAFDFSGCIPNCIYFTDSFSDSSNMRIPGGGGRDMGIYNMLDGSIQPCYPGQSRSNVTPPMWVVPSLGITNSIPKVAPLV</sequence>
<dbReference type="EMBL" id="LRBV02000011">
    <property type="status" value="NOT_ANNOTATED_CDS"/>
    <property type="molecule type" value="Genomic_DNA"/>
</dbReference>
<evidence type="ECO:0000259" key="1">
    <source>
        <dbReference type="Pfam" id="PF03478"/>
    </source>
</evidence>
<organism evidence="2 3">
    <name type="scientific">Quercus lobata</name>
    <name type="common">Valley oak</name>
    <dbReference type="NCBI Taxonomy" id="97700"/>
    <lineage>
        <taxon>Eukaryota</taxon>
        <taxon>Viridiplantae</taxon>
        <taxon>Streptophyta</taxon>
        <taxon>Embryophyta</taxon>
        <taxon>Tracheophyta</taxon>
        <taxon>Spermatophyta</taxon>
        <taxon>Magnoliopsida</taxon>
        <taxon>eudicotyledons</taxon>
        <taxon>Gunneridae</taxon>
        <taxon>Pentapetalae</taxon>
        <taxon>rosids</taxon>
        <taxon>fabids</taxon>
        <taxon>Fagales</taxon>
        <taxon>Fagaceae</taxon>
        <taxon>Quercus</taxon>
    </lineage>
</organism>
<dbReference type="PANTHER" id="PTHR44259">
    <property type="entry name" value="OS07G0183000 PROTEIN-RELATED"/>
    <property type="match status" value="1"/>
</dbReference>
<dbReference type="OrthoDB" id="642536at2759"/>
<dbReference type="InterPro" id="IPR050942">
    <property type="entry name" value="F-box_BR-signaling"/>
</dbReference>
<evidence type="ECO:0000313" key="3">
    <source>
        <dbReference type="Proteomes" id="UP000594261"/>
    </source>
</evidence>
<dbReference type="EnsemblPlants" id="QL11p010874:mrna">
    <property type="protein sequence ID" value="QL11p010874:mrna:CDS:1"/>
    <property type="gene ID" value="QL11p010874"/>
</dbReference>
<dbReference type="Proteomes" id="UP000594261">
    <property type="component" value="Chromosome 11"/>
</dbReference>
<dbReference type="InterPro" id="IPR005174">
    <property type="entry name" value="KIB1-4_b-propeller"/>
</dbReference>
<dbReference type="RefSeq" id="XP_030941483.1">
    <property type="nucleotide sequence ID" value="XM_031085623.1"/>
</dbReference>
<proteinExistence type="predicted"/>
<dbReference type="GeneID" id="115966380"/>
<accession>A0A7N2MW45</accession>